<feature type="compositionally biased region" description="Acidic residues" evidence="2">
    <location>
        <begin position="360"/>
        <end position="373"/>
    </location>
</feature>
<dbReference type="InterPro" id="IPR014751">
    <property type="entry name" value="XRCC4-like_C"/>
</dbReference>
<feature type="compositionally biased region" description="Acidic residues" evidence="2">
    <location>
        <begin position="281"/>
        <end position="297"/>
    </location>
</feature>
<dbReference type="Gene3D" id="1.20.5.370">
    <property type="match status" value="1"/>
</dbReference>
<keyword evidence="4" id="KW-1185">Reference proteome</keyword>
<organism evidence="3 4">
    <name type="scientific">Stereocaulon virgatum</name>
    <dbReference type="NCBI Taxonomy" id="373712"/>
    <lineage>
        <taxon>Eukaryota</taxon>
        <taxon>Fungi</taxon>
        <taxon>Dikarya</taxon>
        <taxon>Ascomycota</taxon>
        <taxon>Pezizomycotina</taxon>
        <taxon>Lecanoromycetes</taxon>
        <taxon>OSLEUM clade</taxon>
        <taxon>Lecanoromycetidae</taxon>
        <taxon>Lecanorales</taxon>
        <taxon>Lecanorineae</taxon>
        <taxon>Stereocaulaceae</taxon>
        <taxon>Stereocaulon</taxon>
    </lineage>
</organism>
<dbReference type="EMBL" id="JBEFKJ010000016">
    <property type="protein sequence ID" value="KAL2041730.1"/>
    <property type="molecule type" value="Genomic_DNA"/>
</dbReference>
<evidence type="ECO:0000313" key="3">
    <source>
        <dbReference type="EMBL" id="KAL2041730.1"/>
    </source>
</evidence>
<evidence type="ECO:0000313" key="4">
    <source>
        <dbReference type="Proteomes" id="UP001590950"/>
    </source>
</evidence>
<dbReference type="Proteomes" id="UP001590950">
    <property type="component" value="Unassembled WGS sequence"/>
</dbReference>
<evidence type="ECO:0000256" key="1">
    <source>
        <dbReference type="SAM" id="Coils"/>
    </source>
</evidence>
<accession>A0ABR4A9E8</accession>
<dbReference type="SUPFAM" id="SSF58022">
    <property type="entry name" value="XRCC4, C-terminal oligomerization domain"/>
    <property type="match status" value="1"/>
</dbReference>
<feature type="compositionally biased region" description="Basic residues" evidence="2">
    <location>
        <begin position="232"/>
        <end position="243"/>
    </location>
</feature>
<protein>
    <submittedName>
        <fullName evidence="3">Uncharacterized protein</fullName>
    </submittedName>
</protein>
<sequence>MEVEHILRIPRSDSEGDCVLVNAASKGKNLLDLKLLATEGEAPYVAEIKQSRISKLRDKRNKLSDADWEATLKSALCQRNPQYAHSKAENLEKLETIATIAGDSLALTFRHNISGITQKLGEIVFKKDENQEIDITSWASTAVLRANELESEVQDLTVKYDEQSKMIEKLNQQLEDLIQAKKAHEDALLEKFRELLNSKKLKIRDQQRLLAGAKVDPKQAVKIQNARETAKGHKPAPSRKGKRKAEVKAEESEAEDEESFEKAASPGRQEEDLSEQVDTPEASDQDVTEDESDDDLDAAPREAILPDRSKAVGGKLDKMQFDTPPPTRELPFGKADIGGGREHVKLREAGDKSMLNQEAGNEDEETDDDDDEL</sequence>
<proteinExistence type="predicted"/>
<comment type="caution">
    <text evidence="3">The sequence shown here is derived from an EMBL/GenBank/DDBJ whole genome shotgun (WGS) entry which is preliminary data.</text>
</comment>
<reference evidence="3 4" key="1">
    <citation type="submission" date="2024-09" db="EMBL/GenBank/DDBJ databases">
        <title>Rethinking Asexuality: The Enigmatic Case of Functional Sexual Genes in Lepraria (Stereocaulaceae).</title>
        <authorList>
            <person name="Doellman M."/>
            <person name="Sun Y."/>
            <person name="Barcenas-Pena A."/>
            <person name="Lumbsch H.T."/>
            <person name="Grewe F."/>
        </authorList>
    </citation>
    <scope>NUCLEOTIDE SEQUENCE [LARGE SCALE GENOMIC DNA]</scope>
    <source>
        <strain evidence="3 4">Mercado 3170</strain>
    </source>
</reference>
<feature type="coiled-coil region" evidence="1">
    <location>
        <begin position="146"/>
        <end position="191"/>
    </location>
</feature>
<keyword evidence="1" id="KW-0175">Coiled coil</keyword>
<feature type="compositionally biased region" description="Basic and acidic residues" evidence="2">
    <location>
        <begin position="339"/>
        <end position="351"/>
    </location>
</feature>
<feature type="region of interest" description="Disordered" evidence="2">
    <location>
        <begin position="220"/>
        <end position="373"/>
    </location>
</feature>
<dbReference type="PANTHER" id="PTHR42067:SF1">
    <property type="entry name" value="MITOTIC APPARATUS PROTEIN P62"/>
    <property type="match status" value="1"/>
</dbReference>
<feature type="compositionally biased region" description="Basic and acidic residues" evidence="2">
    <location>
        <begin position="298"/>
        <end position="320"/>
    </location>
</feature>
<name>A0ABR4A9E8_9LECA</name>
<evidence type="ECO:0000256" key="2">
    <source>
        <dbReference type="SAM" id="MobiDB-lite"/>
    </source>
</evidence>
<dbReference type="PANTHER" id="PTHR42067">
    <property type="entry name" value="YALI0C15378P"/>
    <property type="match status" value="1"/>
</dbReference>
<gene>
    <name evidence="3" type="ORF">N7G274_005514</name>
</gene>